<dbReference type="HOGENOM" id="CLU_2649708_0_0_5"/>
<sequence>MRCWTVILIIQAHRIMAPGRARRQYQPTTTIGGIDVADTQHIPSITMINRHTRIIIGYGHAVYLQIISTFLYFYEI</sequence>
<dbReference type="Proteomes" id="UP000006468">
    <property type="component" value="Chromosome"/>
</dbReference>
<keyword evidence="1" id="KW-0812">Transmembrane</keyword>
<evidence type="ECO:0000256" key="1">
    <source>
        <dbReference type="SAM" id="Phobius"/>
    </source>
</evidence>
<comment type="caution">
    <text evidence="2">The sequence shown here is derived from an EMBL/GenBank/DDBJ whole genome shotgun (WGS) entry which is preliminary data.</text>
</comment>
<keyword evidence="1" id="KW-0472">Membrane</keyword>
<evidence type="ECO:0000313" key="3">
    <source>
        <dbReference type="Proteomes" id="UP000006468"/>
    </source>
</evidence>
<dbReference type="AlphaFoldDB" id="D5QF83"/>
<proteinExistence type="predicted"/>
<reference evidence="2 3" key="1">
    <citation type="journal article" date="2010" name="J. Bacteriol.">
        <title>Genome sequence of a cellulose-producing bacterium, Gluconacetobacter hansenii ATCC 23769.</title>
        <authorList>
            <person name="Iyer P.R."/>
            <person name="Geib S.M."/>
            <person name="Catchmark J."/>
            <person name="Kao T.H."/>
            <person name="Tien M."/>
        </authorList>
    </citation>
    <scope>NUCLEOTIDE SEQUENCE [LARGE SCALE GENOMIC DNA]</scope>
    <source>
        <strain evidence="2 3">ATCC 23769</strain>
    </source>
</reference>
<keyword evidence="1" id="KW-1133">Transmembrane helix</keyword>
<feature type="transmembrane region" description="Helical" evidence="1">
    <location>
        <begin position="54"/>
        <end position="74"/>
    </location>
</feature>
<protein>
    <submittedName>
        <fullName evidence="2">Uncharacterized protein</fullName>
    </submittedName>
</protein>
<organism evidence="2 3">
    <name type="scientific">Novacetimonas hansenii ATCC 23769</name>
    <dbReference type="NCBI Taxonomy" id="714995"/>
    <lineage>
        <taxon>Bacteria</taxon>
        <taxon>Pseudomonadati</taxon>
        <taxon>Pseudomonadota</taxon>
        <taxon>Alphaproteobacteria</taxon>
        <taxon>Acetobacterales</taxon>
        <taxon>Acetobacteraceae</taxon>
        <taxon>Novacetimonas</taxon>
    </lineage>
</organism>
<dbReference type="EMBL" id="ADTV01000034">
    <property type="protein sequence ID" value="EFG84245.1"/>
    <property type="molecule type" value="Genomic_DNA"/>
</dbReference>
<evidence type="ECO:0000313" key="2">
    <source>
        <dbReference type="EMBL" id="EFG84245.1"/>
    </source>
</evidence>
<accession>D5QF83</accession>
<name>D5QF83_NOVHA</name>
<gene>
    <name evidence="2" type="ORF">GXY_09004</name>
</gene>